<accession>A0A2P1PYB2</accession>
<gene>
    <name evidence="3" type="ORF">C7S18_22810</name>
</gene>
<dbReference type="KEGG" id="xba:C7S18_22810"/>
<dbReference type="AlphaFoldDB" id="A0A2P1PYB2"/>
<evidence type="ECO:0000256" key="1">
    <source>
        <dbReference type="SAM" id="MobiDB-lite"/>
    </source>
</evidence>
<protein>
    <submittedName>
        <fullName evidence="3">Uncharacterized protein</fullName>
    </submittedName>
</protein>
<sequence>MRPDEQAARSAVETVAGLRSVSDAETGPPEDQSIAAPTLRSSFFRNLGKRQMHAARTEHFNSRREYRRQSTDPVARALVAARLRCPYCFWFLLGLGLMVSVPGLAHTETPVGALWLWLVLVPLASALLRRVLLR</sequence>
<organism evidence="3 4">
    <name type="scientific">Ahniella affigens</name>
    <dbReference type="NCBI Taxonomy" id="2021234"/>
    <lineage>
        <taxon>Bacteria</taxon>
        <taxon>Pseudomonadati</taxon>
        <taxon>Pseudomonadota</taxon>
        <taxon>Gammaproteobacteria</taxon>
        <taxon>Lysobacterales</taxon>
        <taxon>Rhodanobacteraceae</taxon>
        <taxon>Ahniella</taxon>
    </lineage>
</organism>
<reference evidence="3 4" key="2">
    <citation type="submission" date="2018-03" db="EMBL/GenBank/DDBJ databases">
        <authorList>
            <person name="Keele B.F."/>
        </authorList>
    </citation>
    <scope>NUCLEOTIDE SEQUENCE [LARGE SCALE GENOMIC DNA]</scope>
    <source>
        <strain evidence="3 4">D13</strain>
    </source>
</reference>
<evidence type="ECO:0000313" key="4">
    <source>
        <dbReference type="Proteomes" id="UP000241074"/>
    </source>
</evidence>
<feature type="transmembrane region" description="Helical" evidence="2">
    <location>
        <begin position="87"/>
        <end position="105"/>
    </location>
</feature>
<dbReference type="EMBL" id="CP027860">
    <property type="protein sequence ID" value="AVP99831.1"/>
    <property type="molecule type" value="Genomic_DNA"/>
</dbReference>
<dbReference type="Proteomes" id="UP000241074">
    <property type="component" value="Chromosome"/>
</dbReference>
<keyword evidence="2" id="KW-1133">Transmembrane helix</keyword>
<proteinExistence type="predicted"/>
<keyword evidence="2" id="KW-0812">Transmembrane</keyword>
<reference evidence="3 4" key="1">
    <citation type="submission" date="2018-03" db="EMBL/GenBank/DDBJ databases">
        <title>Ahniella affigens gen. nov., sp. nov., a gammaproteobacterium isolated from sandy soil near a stream.</title>
        <authorList>
            <person name="Ko Y."/>
            <person name="Kim J.-H."/>
        </authorList>
    </citation>
    <scope>NUCLEOTIDE SEQUENCE [LARGE SCALE GENOMIC DNA]</scope>
    <source>
        <strain evidence="3 4">D13</strain>
    </source>
</reference>
<evidence type="ECO:0000256" key="2">
    <source>
        <dbReference type="SAM" id="Phobius"/>
    </source>
</evidence>
<feature type="transmembrane region" description="Helical" evidence="2">
    <location>
        <begin position="111"/>
        <end position="128"/>
    </location>
</feature>
<feature type="region of interest" description="Disordered" evidence="1">
    <location>
        <begin position="1"/>
        <end position="33"/>
    </location>
</feature>
<evidence type="ECO:0000313" key="3">
    <source>
        <dbReference type="EMBL" id="AVP99831.1"/>
    </source>
</evidence>
<keyword evidence="4" id="KW-1185">Reference proteome</keyword>
<name>A0A2P1PYB2_9GAMM</name>
<keyword evidence="2" id="KW-0472">Membrane</keyword>